<sequence length="89" mass="10151">MVCCEFVSGHEEGTLAYDWYVAEDKASGKLFEVYRDRDAFETHLLGPVFTEIGPKFKNAVTWLYIDSFGPLPEVFYDILGALPNRNWPG</sequence>
<dbReference type="Proteomes" id="UP000177445">
    <property type="component" value="Chromosome"/>
</dbReference>
<dbReference type="Gene3D" id="3.30.70.100">
    <property type="match status" value="1"/>
</dbReference>
<feature type="domain" description="ABM" evidence="1">
    <location>
        <begin position="10"/>
        <end position="51"/>
    </location>
</feature>
<dbReference type="SUPFAM" id="SSF54909">
    <property type="entry name" value="Dimeric alpha+beta barrel"/>
    <property type="match status" value="1"/>
</dbReference>
<accession>A0A1D9GPL1</accession>
<gene>
    <name evidence="2" type="ORF">BKP64_15580</name>
</gene>
<evidence type="ECO:0000313" key="2">
    <source>
        <dbReference type="EMBL" id="AOY89474.1"/>
    </source>
</evidence>
<dbReference type="RefSeq" id="WP_070972162.1">
    <property type="nucleotide sequence ID" value="NZ_CP017715.1"/>
</dbReference>
<reference evidence="2 3" key="1">
    <citation type="submission" date="2016-10" db="EMBL/GenBank/DDBJ databases">
        <title>Marinobacter salinus sp. nov., a moderately halophilic bacterium isolated from a tidal flat environment.</title>
        <authorList>
            <person name="Park S.-J."/>
        </authorList>
    </citation>
    <scope>NUCLEOTIDE SEQUENCE [LARGE SCALE GENOMIC DNA]</scope>
    <source>
        <strain evidence="2 3">Hb8</strain>
    </source>
</reference>
<dbReference type="STRING" id="1874317.BKP64_15580"/>
<name>A0A1D9GPL1_9GAMM</name>
<dbReference type="InterPro" id="IPR011008">
    <property type="entry name" value="Dimeric_a/b-barrel"/>
</dbReference>
<dbReference type="KEGG" id="msq:BKP64_15580"/>
<dbReference type="EMBL" id="CP017715">
    <property type="protein sequence ID" value="AOY89474.1"/>
    <property type="molecule type" value="Genomic_DNA"/>
</dbReference>
<evidence type="ECO:0000313" key="3">
    <source>
        <dbReference type="Proteomes" id="UP000177445"/>
    </source>
</evidence>
<evidence type="ECO:0000259" key="1">
    <source>
        <dbReference type="Pfam" id="PF03992"/>
    </source>
</evidence>
<dbReference type="AlphaFoldDB" id="A0A1D9GPL1"/>
<dbReference type="InterPro" id="IPR007138">
    <property type="entry name" value="ABM_dom"/>
</dbReference>
<protein>
    <recommendedName>
        <fullName evidence="1">ABM domain-containing protein</fullName>
    </recommendedName>
</protein>
<organism evidence="2 3">
    <name type="scientific">Marinobacter salinus</name>
    <dbReference type="NCBI Taxonomy" id="1874317"/>
    <lineage>
        <taxon>Bacteria</taxon>
        <taxon>Pseudomonadati</taxon>
        <taxon>Pseudomonadota</taxon>
        <taxon>Gammaproteobacteria</taxon>
        <taxon>Pseudomonadales</taxon>
        <taxon>Marinobacteraceae</taxon>
        <taxon>Marinobacter</taxon>
    </lineage>
</organism>
<dbReference type="Pfam" id="PF03992">
    <property type="entry name" value="ABM"/>
    <property type="match status" value="1"/>
</dbReference>
<proteinExistence type="predicted"/>
<keyword evidence="3" id="KW-1185">Reference proteome</keyword>